<dbReference type="Proteomes" id="UP000051950">
    <property type="component" value="Unassembled WGS sequence"/>
</dbReference>
<dbReference type="STRING" id="687842.ASU31_10510"/>
<dbReference type="AlphaFoldDB" id="A0A0T5VPW9"/>
<dbReference type="EMBL" id="LMZQ01000006">
    <property type="protein sequence ID" value="KRT15934.1"/>
    <property type="molecule type" value="Genomic_DNA"/>
</dbReference>
<name>A0A0T5VPW9_9SPHI</name>
<comment type="caution">
    <text evidence="1">The sequence shown here is derived from an EMBL/GenBank/DDBJ whole genome shotgun (WGS) entry which is preliminary data.</text>
</comment>
<evidence type="ECO:0000313" key="1">
    <source>
        <dbReference type="EMBL" id="KRT15934.1"/>
    </source>
</evidence>
<protein>
    <submittedName>
        <fullName evidence="1">Uncharacterized protein</fullName>
    </submittedName>
</protein>
<organism evidence="1 2">
    <name type="scientific">Pedobacter ginsenosidimutans</name>
    <dbReference type="NCBI Taxonomy" id="687842"/>
    <lineage>
        <taxon>Bacteria</taxon>
        <taxon>Pseudomonadati</taxon>
        <taxon>Bacteroidota</taxon>
        <taxon>Sphingobacteriia</taxon>
        <taxon>Sphingobacteriales</taxon>
        <taxon>Sphingobacteriaceae</taxon>
        <taxon>Pedobacter</taxon>
    </lineage>
</organism>
<gene>
    <name evidence="1" type="ORF">ASU31_10510</name>
</gene>
<evidence type="ECO:0000313" key="2">
    <source>
        <dbReference type="Proteomes" id="UP000051950"/>
    </source>
</evidence>
<sequence length="67" mass="7707">MPFPRILYLRGLNIPVGRASLCLLWSSKLFRARWFLAVPQAKAVKSFPLGSFRLPPKRDHLEKSAEK</sequence>
<proteinExistence type="predicted"/>
<reference evidence="1 2" key="1">
    <citation type="submission" date="2015-11" db="EMBL/GenBank/DDBJ databases">
        <title>Sequence of Pedobacter ginsenosidimutans.</title>
        <authorList>
            <person name="Carson E."/>
            <person name="Keyser V."/>
            <person name="Newman J."/>
            <person name="Miller J."/>
        </authorList>
    </citation>
    <scope>NUCLEOTIDE SEQUENCE [LARGE SCALE GENOMIC DNA]</scope>
    <source>
        <strain evidence="1 2">KACC 14530</strain>
    </source>
</reference>
<keyword evidence="2" id="KW-1185">Reference proteome</keyword>
<accession>A0A0T5VPW9</accession>